<evidence type="ECO:0000313" key="10">
    <source>
        <dbReference type="EMBL" id="SUZ95509.1"/>
    </source>
</evidence>
<dbReference type="InterPro" id="IPR003439">
    <property type="entry name" value="ABC_transporter-like_ATP-bd"/>
</dbReference>
<evidence type="ECO:0000259" key="9">
    <source>
        <dbReference type="PROSITE" id="PS50929"/>
    </source>
</evidence>
<evidence type="ECO:0000256" key="7">
    <source>
        <dbReference type="SAM" id="Phobius"/>
    </source>
</evidence>
<dbReference type="InterPro" id="IPR039421">
    <property type="entry name" value="Type_1_exporter"/>
</dbReference>
<feature type="transmembrane region" description="Helical" evidence="7">
    <location>
        <begin position="164"/>
        <end position="182"/>
    </location>
</feature>
<keyword evidence="4" id="KW-0067">ATP-binding</keyword>
<protein>
    <recommendedName>
        <fullName evidence="11">ABC transporter permease</fullName>
    </recommendedName>
</protein>
<comment type="subcellular location">
    <subcellularLocation>
        <location evidence="1">Membrane</location>
        <topology evidence="1">Multi-pass membrane protein</topology>
    </subcellularLocation>
</comment>
<dbReference type="Gene3D" id="3.40.50.300">
    <property type="entry name" value="P-loop containing nucleotide triphosphate hydrolases"/>
    <property type="match status" value="1"/>
</dbReference>
<organism evidence="10">
    <name type="scientific">marine metagenome</name>
    <dbReference type="NCBI Taxonomy" id="408172"/>
    <lineage>
        <taxon>unclassified sequences</taxon>
        <taxon>metagenomes</taxon>
        <taxon>ecological metagenomes</taxon>
    </lineage>
</organism>
<evidence type="ECO:0000256" key="3">
    <source>
        <dbReference type="ARBA" id="ARBA00022741"/>
    </source>
</evidence>
<dbReference type="PANTHER" id="PTHR43394:SF1">
    <property type="entry name" value="ATP-BINDING CASSETTE SUB-FAMILY B MEMBER 10, MITOCHONDRIAL"/>
    <property type="match status" value="1"/>
</dbReference>
<dbReference type="PROSITE" id="PS50893">
    <property type="entry name" value="ABC_TRANSPORTER_2"/>
    <property type="match status" value="1"/>
</dbReference>
<keyword evidence="6 7" id="KW-0472">Membrane</keyword>
<evidence type="ECO:0000256" key="1">
    <source>
        <dbReference type="ARBA" id="ARBA00004141"/>
    </source>
</evidence>
<feature type="transmembrane region" description="Helical" evidence="7">
    <location>
        <begin position="27"/>
        <end position="48"/>
    </location>
</feature>
<feature type="domain" description="ABC transmembrane type-1" evidence="9">
    <location>
        <begin position="28"/>
        <end position="310"/>
    </location>
</feature>
<evidence type="ECO:0000259" key="8">
    <source>
        <dbReference type="PROSITE" id="PS50893"/>
    </source>
</evidence>
<feature type="transmembrane region" description="Helical" evidence="7">
    <location>
        <begin position="133"/>
        <end position="158"/>
    </location>
</feature>
<dbReference type="SUPFAM" id="SSF52540">
    <property type="entry name" value="P-loop containing nucleoside triphosphate hydrolases"/>
    <property type="match status" value="1"/>
</dbReference>
<keyword evidence="5 7" id="KW-1133">Transmembrane helix</keyword>
<dbReference type="EMBL" id="UINC01002331">
    <property type="protein sequence ID" value="SUZ95509.1"/>
    <property type="molecule type" value="Genomic_DNA"/>
</dbReference>
<keyword evidence="3" id="KW-0547">Nucleotide-binding</keyword>
<dbReference type="InterPro" id="IPR003593">
    <property type="entry name" value="AAA+_ATPase"/>
</dbReference>
<feature type="transmembrane region" description="Helical" evidence="7">
    <location>
        <begin position="254"/>
        <end position="275"/>
    </location>
</feature>
<proteinExistence type="predicted"/>
<dbReference type="Gene3D" id="1.20.1560.10">
    <property type="entry name" value="ABC transporter type 1, transmembrane domain"/>
    <property type="match status" value="1"/>
</dbReference>
<name>A0A381RWP1_9ZZZZ</name>
<dbReference type="Pfam" id="PF00005">
    <property type="entry name" value="ABC_tran"/>
    <property type="match status" value="1"/>
</dbReference>
<dbReference type="CDD" id="cd18552">
    <property type="entry name" value="ABC_6TM_MsbA_like"/>
    <property type="match status" value="1"/>
</dbReference>
<dbReference type="PROSITE" id="PS00211">
    <property type="entry name" value="ABC_TRANSPORTER_1"/>
    <property type="match status" value="1"/>
</dbReference>
<feature type="transmembrane region" description="Helical" evidence="7">
    <location>
        <begin position="63"/>
        <end position="84"/>
    </location>
</feature>
<dbReference type="SUPFAM" id="SSF90123">
    <property type="entry name" value="ABC transporter transmembrane region"/>
    <property type="match status" value="1"/>
</dbReference>
<keyword evidence="2 7" id="KW-0812">Transmembrane</keyword>
<dbReference type="InterPro" id="IPR017871">
    <property type="entry name" value="ABC_transporter-like_CS"/>
</dbReference>
<dbReference type="GO" id="GO:0016887">
    <property type="term" value="F:ATP hydrolysis activity"/>
    <property type="evidence" value="ECO:0007669"/>
    <property type="project" value="InterPro"/>
</dbReference>
<dbReference type="PANTHER" id="PTHR43394">
    <property type="entry name" value="ATP-DEPENDENT PERMEASE MDL1, MITOCHONDRIAL"/>
    <property type="match status" value="1"/>
</dbReference>
<dbReference type="GO" id="GO:0015421">
    <property type="term" value="F:ABC-type oligopeptide transporter activity"/>
    <property type="evidence" value="ECO:0007669"/>
    <property type="project" value="TreeGrafter"/>
</dbReference>
<evidence type="ECO:0000256" key="5">
    <source>
        <dbReference type="ARBA" id="ARBA00022989"/>
    </source>
</evidence>
<evidence type="ECO:0000256" key="6">
    <source>
        <dbReference type="ARBA" id="ARBA00023136"/>
    </source>
</evidence>
<evidence type="ECO:0000256" key="2">
    <source>
        <dbReference type="ARBA" id="ARBA00022692"/>
    </source>
</evidence>
<evidence type="ECO:0008006" key="11">
    <source>
        <dbReference type="Google" id="ProtNLM"/>
    </source>
</evidence>
<reference evidence="10" key="1">
    <citation type="submission" date="2018-05" db="EMBL/GenBank/DDBJ databases">
        <authorList>
            <person name="Lanie J.A."/>
            <person name="Ng W.-L."/>
            <person name="Kazmierczak K.M."/>
            <person name="Andrzejewski T.M."/>
            <person name="Davidsen T.M."/>
            <person name="Wayne K.J."/>
            <person name="Tettelin H."/>
            <person name="Glass J.I."/>
            <person name="Rusch D."/>
            <person name="Podicherti R."/>
            <person name="Tsui H.-C.T."/>
            <person name="Winkler M.E."/>
        </authorList>
    </citation>
    <scope>NUCLEOTIDE SEQUENCE</scope>
</reference>
<dbReference type="GO" id="GO:0005524">
    <property type="term" value="F:ATP binding"/>
    <property type="evidence" value="ECO:0007669"/>
    <property type="project" value="UniProtKB-KW"/>
</dbReference>
<dbReference type="InterPro" id="IPR011527">
    <property type="entry name" value="ABC1_TM_dom"/>
</dbReference>
<dbReference type="PROSITE" id="PS50929">
    <property type="entry name" value="ABC_TM1F"/>
    <property type="match status" value="1"/>
</dbReference>
<dbReference type="SMART" id="SM00382">
    <property type="entry name" value="AAA"/>
    <property type="match status" value="1"/>
</dbReference>
<gene>
    <name evidence="10" type="ORF">METZ01_LOCUS48363</name>
</gene>
<dbReference type="FunFam" id="3.40.50.300:FF:000218">
    <property type="entry name" value="Multidrug ABC transporter ATP-binding protein"/>
    <property type="match status" value="1"/>
</dbReference>
<accession>A0A381RWP1</accession>
<dbReference type="AlphaFoldDB" id="A0A381RWP1"/>
<dbReference type="InterPro" id="IPR036640">
    <property type="entry name" value="ABC1_TM_sf"/>
</dbReference>
<evidence type="ECO:0000256" key="4">
    <source>
        <dbReference type="ARBA" id="ARBA00022840"/>
    </source>
</evidence>
<feature type="domain" description="ABC transporter" evidence="8">
    <location>
        <begin position="346"/>
        <end position="579"/>
    </location>
</feature>
<sequence length="586" mass="65797">MPKKINSNKKIVHRLIWNYIFPHKFKVLFALMMMVVSAAATGLHAWLVRPALDEVLINGNKEMLLLIPVAIIAVTMCKGIATYLHSFQMSKIAHTIIEKLQSEMFEKLMYFNLKFFNDSKSGNLISRLINDTYFLRMAIVKTVTGVIKDVLVIIFLLGNMFYQSWELTIFAFFAFPLALWPIKKIGKSIRKISNTIQSEIAVFSNILSESIKGIRQVKAYNQEEHETNQAFKAIKKIKDYFIKSAFISNRLSPLMEFIGSLAIALSIYVGGVFVLNESMTTGQFMSFLVSLLLAYQPVKALGNLNISIQEGLAGAERIFSLMDTNESLLENTETEKESIKITRGKIQIKNLTFSYDNRNVVENLDLLIPEGKKVAIVGLSGSGKSTIVSLLLRFFTNYKGDILIDDQDISHYSLHSLRNKIGLVTQETMLFNDSIEANIRYGNLHALSTDVENAADDAGVSEFADLLPQKLKTIVGESGVKLSGGQRQRIAIARAILKNAPILLLDEATSSLDNLTEKKIQHSIKQLMKNKTSLIIAHRLSTIEDSDLIYVLDKGKVVDSGTHEELLNKSKLYSQLQLHDDLNYAN</sequence>
<dbReference type="InterPro" id="IPR027417">
    <property type="entry name" value="P-loop_NTPase"/>
</dbReference>
<dbReference type="Pfam" id="PF00664">
    <property type="entry name" value="ABC_membrane"/>
    <property type="match status" value="1"/>
</dbReference>
<dbReference type="GO" id="GO:0016020">
    <property type="term" value="C:membrane"/>
    <property type="evidence" value="ECO:0007669"/>
    <property type="project" value="UniProtKB-SubCell"/>
</dbReference>